<dbReference type="SMART" id="SM01380">
    <property type="entry name" value="Ribosomal_L31e"/>
    <property type="match status" value="1"/>
</dbReference>
<comment type="similarity">
    <text evidence="1">Belongs to the eukaryotic ribosomal protein eL31 family.</text>
</comment>
<dbReference type="Pfam" id="PF01198">
    <property type="entry name" value="Ribosomal_L31e"/>
    <property type="match status" value="1"/>
</dbReference>
<evidence type="ECO:0000313" key="7">
    <source>
        <dbReference type="Proteomes" id="UP000037510"/>
    </source>
</evidence>
<keyword evidence="7" id="KW-1185">Reference proteome</keyword>
<evidence type="ECO:0000256" key="3">
    <source>
        <dbReference type="ARBA" id="ARBA00023274"/>
    </source>
</evidence>
<comment type="caution">
    <text evidence="6">The sequence shown here is derived from an EMBL/GenBank/DDBJ whole genome shotgun (WGS) entry which is preliminary data.</text>
</comment>
<gene>
    <name evidence="6" type="ORF">OBRU01_04280</name>
</gene>
<dbReference type="STRING" id="104452.A0A0L7LB59"/>
<dbReference type="AlphaFoldDB" id="A0A0L7LB59"/>
<dbReference type="InterPro" id="IPR023621">
    <property type="entry name" value="Ribosomal_eL31_dom_sf"/>
</dbReference>
<dbReference type="GO" id="GO:0022625">
    <property type="term" value="C:cytosolic large ribosomal subunit"/>
    <property type="evidence" value="ECO:0007669"/>
    <property type="project" value="TreeGrafter"/>
</dbReference>
<dbReference type="SUPFAM" id="SSF54575">
    <property type="entry name" value="Ribosomal protein L31e"/>
    <property type="match status" value="1"/>
</dbReference>
<protein>
    <recommendedName>
        <fullName evidence="4">Large ribosomal subunit protein eL31</fullName>
    </recommendedName>
    <alternativeName>
        <fullName evidence="5">60S ribosomal protein L31</fullName>
    </alternativeName>
</protein>
<proteinExistence type="inferred from homology"/>
<evidence type="ECO:0000313" key="6">
    <source>
        <dbReference type="EMBL" id="KOB72713.1"/>
    </source>
</evidence>
<evidence type="ECO:0000256" key="5">
    <source>
        <dbReference type="ARBA" id="ARBA00035337"/>
    </source>
</evidence>
<dbReference type="GO" id="GO:0002181">
    <property type="term" value="P:cytoplasmic translation"/>
    <property type="evidence" value="ECO:0007669"/>
    <property type="project" value="TreeGrafter"/>
</dbReference>
<dbReference type="EMBL" id="JTDY01001855">
    <property type="protein sequence ID" value="KOB72713.1"/>
    <property type="molecule type" value="Genomic_DNA"/>
</dbReference>
<keyword evidence="2 6" id="KW-0689">Ribosomal protein</keyword>
<sequence length="71" mass="8179">MGTPDVRVDTRLNKYLWSKGIRNVPFRVRVRLSRRRNDDEDSANKLFTLVSYVPVASLKGLQTENVDASQE</sequence>
<evidence type="ECO:0000256" key="4">
    <source>
        <dbReference type="ARBA" id="ARBA00035230"/>
    </source>
</evidence>
<dbReference type="InterPro" id="IPR020052">
    <property type="entry name" value="Ribosomal_eL31_CS"/>
</dbReference>
<dbReference type="PANTHER" id="PTHR10956:SF0">
    <property type="entry name" value="60S RIBOSOMAL PROTEIN L31"/>
    <property type="match status" value="1"/>
</dbReference>
<dbReference type="PANTHER" id="PTHR10956">
    <property type="entry name" value="60S RIBOSOMAL PROTEIN L31"/>
    <property type="match status" value="1"/>
</dbReference>
<keyword evidence="3" id="KW-0687">Ribonucleoprotein</keyword>
<reference evidence="6 7" key="1">
    <citation type="journal article" date="2015" name="Genome Biol. Evol.">
        <title>The genome of winter moth (Operophtera brumata) provides a genomic perspective on sexual dimorphism and phenology.</title>
        <authorList>
            <person name="Derks M.F."/>
            <person name="Smit S."/>
            <person name="Salis L."/>
            <person name="Schijlen E."/>
            <person name="Bossers A."/>
            <person name="Mateman C."/>
            <person name="Pijl A.S."/>
            <person name="de Ridder D."/>
            <person name="Groenen M.A."/>
            <person name="Visser M.E."/>
            <person name="Megens H.J."/>
        </authorList>
    </citation>
    <scope>NUCLEOTIDE SEQUENCE [LARGE SCALE GENOMIC DNA]</scope>
    <source>
        <strain evidence="6">WM2013NL</strain>
        <tissue evidence="6">Head and thorax</tissue>
    </source>
</reference>
<dbReference type="Gene3D" id="3.10.440.10">
    <property type="match status" value="1"/>
</dbReference>
<evidence type="ECO:0000256" key="2">
    <source>
        <dbReference type="ARBA" id="ARBA00022980"/>
    </source>
</evidence>
<dbReference type="Proteomes" id="UP000037510">
    <property type="component" value="Unassembled WGS sequence"/>
</dbReference>
<dbReference type="PROSITE" id="PS01144">
    <property type="entry name" value="RIBOSOMAL_L31E"/>
    <property type="match status" value="1"/>
</dbReference>
<name>A0A0L7LB59_OPEBR</name>
<dbReference type="InterPro" id="IPR000054">
    <property type="entry name" value="Ribosomal_eL31"/>
</dbReference>
<accession>A0A0L7LB59</accession>
<evidence type="ECO:0000256" key="1">
    <source>
        <dbReference type="ARBA" id="ARBA00010808"/>
    </source>
</evidence>
<dbReference type="FunFam" id="3.10.440.10:FF:000001">
    <property type="entry name" value="60S ribosomal protein L31"/>
    <property type="match status" value="1"/>
</dbReference>
<dbReference type="GO" id="GO:0003735">
    <property type="term" value="F:structural constituent of ribosome"/>
    <property type="evidence" value="ECO:0007669"/>
    <property type="project" value="InterPro"/>
</dbReference>
<organism evidence="6 7">
    <name type="scientific">Operophtera brumata</name>
    <name type="common">Winter moth</name>
    <name type="synonym">Phalaena brumata</name>
    <dbReference type="NCBI Taxonomy" id="104452"/>
    <lineage>
        <taxon>Eukaryota</taxon>
        <taxon>Metazoa</taxon>
        <taxon>Ecdysozoa</taxon>
        <taxon>Arthropoda</taxon>
        <taxon>Hexapoda</taxon>
        <taxon>Insecta</taxon>
        <taxon>Pterygota</taxon>
        <taxon>Neoptera</taxon>
        <taxon>Endopterygota</taxon>
        <taxon>Lepidoptera</taxon>
        <taxon>Glossata</taxon>
        <taxon>Ditrysia</taxon>
        <taxon>Geometroidea</taxon>
        <taxon>Geometridae</taxon>
        <taxon>Larentiinae</taxon>
        <taxon>Operophtera</taxon>
    </lineage>
</organism>